<evidence type="ECO:0000313" key="3">
    <source>
        <dbReference type="Proteomes" id="UP000657006"/>
    </source>
</evidence>
<keyword evidence="3" id="KW-1185">Reference proteome</keyword>
<dbReference type="RefSeq" id="WP_177715659.1">
    <property type="nucleotide sequence ID" value="NZ_JACRSQ010000012.1"/>
</dbReference>
<dbReference type="EMBL" id="JACRSQ010000012">
    <property type="protein sequence ID" value="MBC8543731.1"/>
    <property type="molecule type" value="Genomic_DNA"/>
</dbReference>
<dbReference type="Proteomes" id="UP000657006">
    <property type="component" value="Unassembled WGS sequence"/>
</dbReference>
<dbReference type="Gene3D" id="3.30.70.2700">
    <property type="match status" value="1"/>
</dbReference>
<dbReference type="SUPFAM" id="SSF51905">
    <property type="entry name" value="FAD/NAD(P)-binding domain"/>
    <property type="match status" value="1"/>
</dbReference>
<sequence>MIRITQLKMPIAEETQGLETAICKRLDIQPTQMRSWKIYRRSLDARRGRELAYVYTVDVQVEKESKVWGAIRKKQGLERLVSEYLYHLPQPSKEQSKILSYRPVVVGFGPAGIFCSLVLARAGIPPIVVERGKPVEDRAKDVEVFWTERVLQPESNVQFGEGGAGTFSDGKLNTLVKDKNRRGRFVLEEMVKAGAPEEILYVNKPHVGTDRLRNMVRNLREEIISLGGDIRFQTRLTDFQTGEQGEIRKVLLESTSGEREWVETRALMLGIGHSARDTFALLEKCGVALEPKAFAMGLRIEHLQEAVNRAQYREHVGSPFLGAADYKLAYHTASGRGAYTFCMCPGGVVVASASEQEGVVTNGMSCYARDGVNANSALLVTVTPDDYQSYGAGPLCGVAFQRDLEHKAFLLGGGDWSAPVQRVGDYLEKRPSDGWGRVEPSFTGGRKPANLWEILPEFMARTLEEGIRAFDGMLTGFADPDAILTGVESRSSSPVRILREDRTLQSSVPGLYPMGEGAGYAGGIMSAAMDGIKAAEALLAGQIQR</sequence>
<protein>
    <recommendedName>
        <fullName evidence="1">FAD-dependent protein C-terminal domain-containing protein</fullName>
    </recommendedName>
</protein>
<dbReference type="PANTHER" id="PTHR42842:SF3">
    <property type="entry name" value="FAD_NAD(P)-BINDING OXIDOREDUCTASE FAMILY PROTEIN"/>
    <property type="match status" value="1"/>
</dbReference>
<evidence type="ECO:0000313" key="2">
    <source>
        <dbReference type="EMBL" id="MBC8543731.1"/>
    </source>
</evidence>
<feature type="domain" description="FAD-dependent protein C-terminal" evidence="1">
    <location>
        <begin position="293"/>
        <end position="491"/>
    </location>
</feature>
<reference evidence="2" key="1">
    <citation type="submission" date="2020-08" db="EMBL/GenBank/DDBJ databases">
        <title>Genome public.</title>
        <authorList>
            <person name="Liu C."/>
            <person name="Sun Q."/>
        </authorList>
    </citation>
    <scope>NUCLEOTIDE SEQUENCE</scope>
    <source>
        <strain evidence="2">NSJ-32</strain>
    </source>
</reference>
<dbReference type="PIRSF" id="PIRSF038984">
    <property type="entry name" value="FAD_binding_protein"/>
    <property type="match status" value="1"/>
</dbReference>
<proteinExistence type="predicted"/>
<organism evidence="2 3">
    <name type="scientific">Bianquea renquensis</name>
    <dbReference type="NCBI Taxonomy" id="2763661"/>
    <lineage>
        <taxon>Bacteria</taxon>
        <taxon>Bacillati</taxon>
        <taxon>Bacillota</taxon>
        <taxon>Clostridia</taxon>
        <taxon>Eubacteriales</taxon>
        <taxon>Bianqueaceae</taxon>
        <taxon>Bianquea</taxon>
    </lineage>
</organism>
<dbReference type="InterPro" id="IPR028348">
    <property type="entry name" value="FAD-binding_protein"/>
</dbReference>
<name>A0A926DTF5_9FIRM</name>
<dbReference type="InterPro" id="IPR036188">
    <property type="entry name" value="FAD/NAD-bd_sf"/>
</dbReference>
<dbReference type="PANTHER" id="PTHR42842">
    <property type="entry name" value="FAD/NAD(P)-BINDING OXIDOREDUCTASE"/>
    <property type="match status" value="1"/>
</dbReference>
<evidence type="ECO:0000259" key="1">
    <source>
        <dbReference type="Pfam" id="PF21688"/>
    </source>
</evidence>
<comment type="caution">
    <text evidence="2">The sequence shown here is derived from an EMBL/GenBank/DDBJ whole genome shotgun (WGS) entry which is preliminary data.</text>
</comment>
<dbReference type="Pfam" id="PF21688">
    <property type="entry name" value="FAD-depend_C"/>
    <property type="match status" value="1"/>
</dbReference>
<dbReference type="InterPro" id="IPR049516">
    <property type="entry name" value="FAD-depend_C"/>
</dbReference>
<dbReference type="Gene3D" id="3.50.50.60">
    <property type="entry name" value="FAD/NAD(P)-binding domain"/>
    <property type="match status" value="2"/>
</dbReference>
<gene>
    <name evidence="2" type="ORF">H8730_09250</name>
</gene>
<dbReference type="AlphaFoldDB" id="A0A926DTF5"/>
<accession>A0A926DTF5</accession>